<feature type="region of interest" description="Disordered" evidence="6">
    <location>
        <begin position="1"/>
        <end position="89"/>
    </location>
</feature>
<evidence type="ECO:0000259" key="7">
    <source>
        <dbReference type="PROSITE" id="PS50145"/>
    </source>
</evidence>
<accession>A0A0D3L081</accession>
<dbReference type="InterPro" id="IPR013083">
    <property type="entry name" value="Znf_RING/FYVE/PHD"/>
</dbReference>
<dbReference type="PROSITE" id="PS50145">
    <property type="entry name" value="ZF_TRAF"/>
    <property type="match status" value="1"/>
</dbReference>
<dbReference type="RefSeq" id="XP_005786808.1">
    <property type="nucleotide sequence ID" value="XM_005786751.1"/>
</dbReference>
<dbReference type="OMA" id="KSIDMKC"/>
<keyword evidence="2 4" id="KW-0863">Zinc-finger</keyword>
<dbReference type="AlphaFoldDB" id="A0A0D3L081"/>
<feature type="compositionally biased region" description="Basic and acidic residues" evidence="6">
    <location>
        <begin position="27"/>
        <end position="52"/>
    </location>
</feature>
<keyword evidence="1 4" id="KW-0479">Metal-binding</keyword>
<keyword evidence="5" id="KW-0175">Coiled coil</keyword>
<dbReference type="InterPro" id="IPR001293">
    <property type="entry name" value="Znf_TRAF"/>
</dbReference>
<dbReference type="EnsemblProtists" id="EOD34379">
    <property type="protein sequence ID" value="EOD34379"/>
    <property type="gene ID" value="EMIHUDRAFT_202153"/>
</dbReference>
<dbReference type="GeneID" id="17279650"/>
<dbReference type="Pfam" id="PF02176">
    <property type="entry name" value="zf-TRAF"/>
    <property type="match status" value="1"/>
</dbReference>
<dbReference type="PANTHER" id="PTHR10131">
    <property type="entry name" value="TNF RECEPTOR ASSOCIATED FACTOR"/>
    <property type="match status" value="1"/>
</dbReference>
<evidence type="ECO:0000256" key="5">
    <source>
        <dbReference type="SAM" id="Coils"/>
    </source>
</evidence>
<evidence type="ECO:0000313" key="9">
    <source>
        <dbReference type="Proteomes" id="UP000013827"/>
    </source>
</evidence>
<protein>
    <recommendedName>
        <fullName evidence="7">TRAF-type domain-containing protein</fullName>
    </recommendedName>
</protein>
<reference evidence="9" key="1">
    <citation type="journal article" date="2013" name="Nature">
        <title>Pan genome of the phytoplankton Emiliania underpins its global distribution.</title>
        <authorList>
            <person name="Read B.A."/>
            <person name="Kegel J."/>
            <person name="Klute M.J."/>
            <person name="Kuo A."/>
            <person name="Lefebvre S.C."/>
            <person name="Maumus F."/>
            <person name="Mayer C."/>
            <person name="Miller J."/>
            <person name="Monier A."/>
            <person name="Salamov A."/>
            <person name="Young J."/>
            <person name="Aguilar M."/>
            <person name="Claverie J.M."/>
            <person name="Frickenhaus S."/>
            <person name="Gonzalez K."/>
            <person name="Herman E.K."/>
            <person name="Lin Y.C."/>
            <person name="Napier J."/>
            <person name="Ogata H."/>
            <person name="Sarno A.F."/>
            <person name="Shmutz J."/>
            <person name="Schroeder D."/>
            <person name="de Vargas C."/>
            <person name="Verret F."/>
            <person name="von Dassow P."/>
            <person name="Valentin K."/>
            <person name="Van de Peer Y."/>
            <person name="Wheeler G."/>
            <person name="Dacks J.B."/>
            <person name="Delwiche C.F."/>
            <person name="Dyhrman S.T."/>
            <person name="Glockner G."/>
            <person name="John U."/>
            <person name="Richards T."/>
            <person name="Worden A.Z."/>
            <person name="Zhang X."/>
            <person name="Grigoriev I.V."/>
            <person name="Allen A.E."/>
            <person name="Bidle K."/>
            <person name="Borodovsky M."/>
            <person name="Bowler C."/>
            <person name="Brownlee C."/>
            <person name="Cock J.M."/>
            <person name="Elias M."/>
            <person name="Gladyshev V.N."/>
            <person name="Groth M."/>
            <person name="Guda C."/>
            <person name="Hadaegh A."/>
            <person name="Iglesias-Rodriguez M.D."/>
            <person name="Jenkins J."/>
            <person name="Jones B.M."/>
            <person name="Lawson T."/>
            <person name="Leese F."/>
            <person name="Lindquist E."/>
            <person name="Lobanov A."/>
            <person name="Lomsadze A."/>
            <person name="Malik S.B."/>
            <person name="Marsh M.E."/>
            <person name="Mackinder L."/>
            <person name="Mock T."/>
            <person name="Mueller-Roeber B."/>
            <person name="Pagarete A."/>
            <person name="Parker M."/>
            <person name="Probert I."/>
            <person name="Quesneville H."/>
            <person name="Raines C."/>
            <person name="Rensing S.A."/>
            <person name="Riano-Pachon D.M."/>
            <person name="Richier S."/>
            <person name="Rokitta S."/>
            <person name="Shiraiwa Y."/>
            <person name="Soanes D.M."/>
            <person name="van der Giezen M."/>
            <person name="Wahlund T.M."/>
            <person name="Williams B."/>
            <person name="Wilson W."/>
            <person name="Wolfe G."/>
            <person name="Wurch L.L."/>
        </authorList>
    </citation>
    <scope>NUCLEOTIDE SEQUENCE</scope>
</reference>
<evidence type="ECO:0000256" key="1">
    <source>
        <dbReference type="ARBA" id="ARBA00022723"/>
    </source>
</evidence>
<evidence type="ECO:0000256" key="4">
    <source>
        <dbReference type="PROSITE-ProRule" id="PRU00207"/>
    </source>
</evidence>
<dbReference type="RefSeq" id="XP_005793845.1">
    <property type="nucleotide sequence ID" value="XM_005793788.1"/>
</dbReference>
<dbReference type="eggNOG" id="ENOG502QSC3">
    <property type="taxonomic scope" value="Eukaryota"/>
</dbReference>
<dbReference type="KEGG" id="ehx:EMIHUDRAFT_202153"/>
<organism evidence="8 9">
    <name type="scientific">Emiliania huxleyi (strain CCMP1516)</name>
    <dbReference type="NCBI Taxonomy" id="280463"/>
    <lineage>
        <taxon>Eukaryota</taxon>
        <taxon>Haptista</taxon>
        <taxon>Haptophyta</taxon>
        <taxon>Prymnesiophyceae</taxon>
        <taxon>Isochrysidales</taxon>
        <taxon>Noelaerhabdaceae</taxon>
        <taxon>Emiliania</taxon>
    </lineage>
</organism>
<dbReference type="GeneID" id="17286686"/>
<dbReference type="PANTHER" id="PTHR10131:SF94">
    <property type="entry name" value="TNF RECEPTOR-ASSOCIATED FACTOR 4"/>
    <property type="match status" value="1"/>
</dbReference>
<feature type="coiled-coil region" evidence="5">
    <location>
        <begin position="327"/>
        <end position="354"/>
    </location>
</feature>
<evidence type="ECO:0000256" key="3">
    <source>
        <dbReference type="ARBA" id="ARBA00022833"/>
    </source>
</evidence>
<dbReference type="Proteomes" id="UP000013827">
    <property type="component" value="Unassembled WGS sequence"/>
</dbReference>
<dbReference type="Gene3D" id="3.30.40.10">
    <property type="entry name" value="Zinc/RING finger domain, C3HC4 (zinc finger)"/>
    <property type="match status" value="1"/>
</dbReference>
<feature type="zinc finger region" description="TRAF-type" evidence="4">
    <location>
        <begin position="258"/>
        <end position="305"/>
    </location>
</feature>
<evidence type="ECO:0000256" key="2">
    <source>
        <dbReference type="ARBA" id="ARBA00022771"/>
    </source>
</evidence>
<dbReference type="SUPFAM" id="SSF49599">
    <property type="entry name" value="TRAF domain-like"/>
    <property type="match status" value="1"/>
</dbReference>
<evidence type="ECO:0000313" key="8">
    <source>
        <dbReference type="EnsemblProtists" id="EOD41416"/>
    </source>
</evidence>
<dbReference type="HOGENOM" id="CLU_659604_0_0_1"/>
<evidence type="ECO:0000256" key="6">
    <source>
        <dbReference type="SAM" id="MobiDB-lite"/>
    </source>
</evidence>
<name>A0A0D3L081_EMIH1</name>
<sequence>MRANQQQAAAAAEPTVSTNTDPAGGSGRDDSDSTVDPADKADSLAENARETAVEATVSTNASDPAGSCGGDDSDSTVGPADEGGCDSEPASAPALCEFADVETLELLSARLLNTMATRVVQGGLQPSDAMAEVRGLLSEKLSSAKKGPRGLAVLHARLEKLEARRSFGGRFVSNAADKVAGKARELEVRGEYRHGGRQRLALQLVQRYDTTREWHCGCDMEQLGSTERERHLTSCVFRPVGCSHAGCTALFSARYEAAHDGSCEFKVVRCALGCKESLPRRDMEAHVAGPCAMRPAECPFRALGCLAPGLVQGEVASHLEEARDAHLQLAMARLLQQDQELSELRQAMTEMRAAAETTAATSASAAASTIAGLQKKIAALEAGQAAAQAAAKKSAAQAKDTTAALATRLAKLERERG</sequence>
<keyword evidence="3 4" id="KW-0862">Zinc</keyword>
<feature type="compositionally biased region" description="Low complexity" evidence="6">
    <location>
        <begin position="1"/>
        <end position="12"/>
    </location>
</feature>
<dbReference type="PaxDb" id="2903-EOD34379"/>
<dbReference type="KEGG" id="ehx:EMIHUDRAFT_199787"/>
<keyword evidence="9" id="KW-1185">Reference proteome</keyword>
<dbReference type="GO" id="GO:0008270">
    <property type="term" value="F:zinc ion binding"/>
    <property type="evidence" value="ECO:0007669"/>
    <property type="project" value="UniProtKB-KW"/>
</dbReference>
<proteinExistence type="predicted"/>
<feature type="domain" description="TRAF-type" evidence="7">
    <location>
        <begin position="258"/>
        <end position="305"/>
    </location>
</feature>
<reference evidence="8" key="2">
    <citation type="submission" date="2024-10" db="UniProtKB">
        <authorList>
            <consortium name="EnsemblProtists"/>
        </authorList>
    </citation>
    <scope>IDENTIFICATION</scope>
</reference>
<dbReference type="EnsemblProtists" id="EOD41416">
    <property type="protein sequence ID" value="EOD41416"/>
    <property type="gene ID" value="EMIHUDRAFT_199787"/>
</dbReference>